<evidence type="ECO:0000313" key="1">
    <source>
        <dbReference type="EMBL" id="NRS91152.1"/>
    </source>
</evidence>
<sequence>MKLSYKKEIPELLAQIEMDILFLAKHFLLLNLFSKKR</sequence>
<reference evidence="1" key="1">
    <citation type="submission" date="2020-05" db="EMBL/GenBank/DDBJ databases">
        <title>Genomic Encyclopedia of Type Strains, Phase IV (KMG-V): Genome sequencing to study the core and pangenomes of soil and plant-associated prokaryotes.</title>
        <authorList>
            <person name="Whitman W."/>
        </authorList>
    </citation>
    <scope>NUCLEOTIDE SEQUENCE</scope>
    <source>
        <strain evidence="1">16F</strain>
    </source>
</reference>
<organism evidence="1 2">
    <name type="scientific">Frigoriflavimonas asaccharolytica</name>
    <dbReference type="NCBI Taxonomy" id="2735899"/>
    <lineage>
        <taxon>Bacteria</taxon>
        <taxon>Pseudomonadati</taxon>
        <taxon>Bacteroidota</taxon>
        <taxon>Flavobacteriia</taxon>
        <taxon>Flavobacteriales</taxon>
        <taxon>Weeksellaceae</taxon>
        <taxon>Frigoriflavimonas</taxon>
    </lineage>
</organism>
<protein>
    <submittedName>
        <fullName evidence="1">Uncharacterized protein</fullName>
    </submittedName>
</protein>
<dbReference type="EMBL" id="JABSNO010000001">
    <property type="protein sequence ID" value="NRS91152.1"/>
    <property type="molecule type" value="Genomic_DNA"/>
</dbReference>
<proteinExistence type="predicted"/>
<name>A0A8J8G714_9FLAO</name>
<dbReference type="AlphaFoldDB" id="A0A8J8G714"/>
<gene>
    <name evidence="1" type="ORF">HNQ03_000217</name>
</gene>
<evidence type="ECO:0000313" key="2">
    <source>
        <dbReference type="Proteomes" id="UP000610746"/>
    </source>
</evidence>
<keyword evidence="2" id="KW-1185">Reference proteome</keyword>
<accession>A0A8J8G714</accession>
<comment type="caution">
    <text evidence="1">The sequence shown here is derived from an EMBL/GenBank/DDBJ whole genome shotgun (WGS) entry which is preliminary data.</text>
</comment>
<dbReference type="Proteomes" id="UP000610746">
    <property type="component" value="Unassembled WGS sequence"/>
</dbReference>